<evidence type="ECO:0000313" key="1">
    <source>
        <dbReference type="EMBL" id="APC17164.1"/>
    </source>
</evidence>
<dbReference type="GeneID" id="46909762"/>
<gene>
    <name evidence="1" type="ORF">BLL42_15970</name>
</gene>
<proteinExistence type="predicted"/>
<sequence length="161" mass="17743">MANHGYMTITGKAQGLISAGCSTPESIGNKFQSEHTDEIMVLSYNHNMANIGNINKSTHSPIIITKSVDKSSPLLAQALSNREEINCTLSFYRVSSFGRQEKFYSISIRGGVIADLTLEVPHVVLQNDAEPQEHLAIRYRDITWTHHTAGTCGYSSWGEEG</sequence>
<organism evidence="1 2">
    <name type="scientific">Pseudomonas frederiksbergensis</name>
    <dbReference type="NCBI Taxonomy" id="104087"/>
    <lineage>
        <taxon>Bacteria</taxon>
        <taxon>Pseudomonadati</taxon>
        <taxon>Pseudomonadota</taxon>
        <taxon>Gammaproteobacteria</taxon>
        <taxon>Pseudomonadales</taxon>
        <taxon>Pseudomonadaceae</taxon>
        <taxon>Pseudomonas</taxon>
    </lineage>
</organism>
<dbReference type="PANTHER" id="PTHR34319">
    <property type="entry name" value="MAJOR EXPORTED PROTEIN"/>
    <property type="match status" value="1"/>
</dbReference>
<dbReference type="EMBL" id="CP017886">
    <property type="protein sequence ID" value="APC17164.1"/>
    <property type="molecule type" value="Genomic_DNA"/>
</dbReference>
<accession>A0A1J0EMW8</accession>
<evidence type="ECO:0000313" key="2">
    <source>
        <dbReference type="Proteomes" id="UP000182567"/>
    </source>
</evidence>
<dbReference type="InterPro" id="IPR052947">
    <property type="entry name" value="T6SS_Hcp1_domain"/>
</dbReference>
<dbReference type="SUPFAM" id="SSF141452">
    <property type="entry name" value="Hcp1-like"/>
    <property type="match status" value="1"/>
</dbReference>
<dbReference type="InterPro" id="IPR036624">
    <property type="entry name" value="Hcp1-lik_sf"/>
</dbReference>
<dbReference type="RefSeq" id="WP_071553028.1">
    <property type="nucleotide sequence ID" value="NZ_CP017886.1"/>
</dbReference>
<dbReference type="PANTHER" id="PTHR34319:SF7">
    <property type="entry name" value="HNH ENDONUCLEASE DOMAIN-CONTAINING PROTEIN"/>
    <property type="match status" value="1"/>
</dbReference>
<dbReference type="InterPro" id="IPR008514">
    <property type="entry name" value="T6SS_Hcp"/>
</dbReference>
<reference evidence="2" key="1">
    <citation type="submission" date="2016-10" db="EMBL/GenBank/DDBJ databases">
        <title>Pseudomonas frederiksbergensis ERGS4:02 complete genome.</title>
        <authorList>
            <person name="Kumar R."/>
            <person name="Acharya V."/>
            <person name="Singh D."/>
        </authorList>
    </citation>
    <scope>NUCLEOTIDE SEQUENCE [LARGE SCALE GENOMIC DNA]</scope>
    <source>
        <strain evidence="2">ERGS4:02</strain>
    </source>
</reference>
<dbReference type="Gene3D" id="2.30.110.20">
    <property type="entry name" value="Hcp1-like"/>
    <property type="match status" value="1"/>
</dbReference>
<dbReference type="AlphaFoldDB" id="A0A1J0EMW8"/>
<dbReference type="Proteomes" id="UP000182567">
    <property type="component" value="Chromosome"/>
</dbReference>
<dbReference type="OrthoDB" id="5674026at2"/>
<name>A0A1J0EMW8_9PSED</name>
<protein>
    <submittedName>
        <fullName evidence="1">Type VI secretion system protein</fullName>
    </submittedName>
</protein>
<dbReference type="NCBIfam" id="TIGR03344">
    <property type="entry name" value="VI_effect_Hcp1"/>
    <property type="match status" value="1"/>
</dbReference>
<dbReference type="Pfam" id="PF05638">
    <property type="entry name" value="T6SS_HCP"/>
    <property type="match status" value="1"/>
</dbReference>